<dbReference type="Pfam" id="PF00069">
    <property type="entry name" value="Pkinase"/>
    <property type="match status" value="1"/>
</dbReference>
<dbReference type="GO" id="GO:0005634">
    <property type="term" value="C:nucleus"/>
    <property type="evidence" value="ECO:0007669"/>
    <property type="project" value="TreeGrafter"/>
</dbReference>
<dbReference type="PANTHER" id="PTHR24056">
    <property type="entry name" value="CELL DIVISION PROTEIN KINASE"/>
    <property type="match status" value="1"/>
</dbReference>
<evidence type="ECO:0000256" key="7">
    <source>
        <dbReference type="ARBA" id="ARBA00022840"/>
    </source>
</evidence>
<dbReference type="InterPro" id="IPR000719">
    <property type="entry name" value="Prot_kinase_dom"/>
</dbReference>
<keyword evidence="4" id="KW-0808">Transferase</keyword>
<evidence type="ECO:0000256" key="8">
    <source>
        <dbReference type="ARBA" id="ARBA00047811"/>
    </source>
</evidence>
<dbReference type="InterPro" id="IPR011009">
    <property type="entry name" value="Kinase-like_dom_sf"/>
</dbReference>
<dbReference type="EMBL" id="KL197710">
    <property type="protein sequence ID" value="KDQ62972.1"/>
    <property type="molecule type" value="Genomic_DNA"/>
</dbReference>
<dbReference type="Gene3D" id="1.10.510.10">
    <property type="entry name" value="Transferase(Phosphotransferase) domain 1"/>
    <property type="match status" value="1"/>
</dbReference>
<protein>
    <recommendedName>
        <fullName evidence="2">cyclin-dependent kinase</fullName>
        <ecNumber evidence="2">2.7.11.22</ecNumber>
    </recommendedName>
</protein>
<dbReference type="SUPFAM" id="SSF56112">
    <property type="entry name" value="Protein kinase-like (PK-like)"/>
    <property type="match status" value="1"/>
</dbReference>
<dbReference type="PROSITE" id="PS00108">
    <property type="entry name" value="PROTEIN_KINASE_ST"/>
    <property type="match status" value="1"/>
</dbReference>
<reference evidence="12" key="1">
    <citation type="journal article" date="2014" name="Proc. Natl. Acad. Sci. U.S.A.">
        <title>Extensive sampling of basidiomycete genomes demonstrates inadequacy of the white-rot/brown-rot paradigm for wood decay fungi.</title>
        <authorList>
            <person name="Riley R."/>
            <person name="Salamov A.A."/>
            <person name="Brown D.W."/>
            <person name="Nagy L.G."/>
            <person name="Floudas D."/>
            <person name="Held B.W."/>
            <person name="Levasseur A."/>
            <person name="Lombard V."/>
            <person name="Morin E."/>
            <person name="Otillar R."/>
            <person name="Lindquist E.A."/>
            <person name="Sun H."/>
            <person name="LaButti K.M."/>
            <person name="Schmutz J."/>
            <person name="Jabbour D."/>
            <person name="Luo H."/>
            <person name="Baker S.E."/>
            <person name="Pisabarro A.G."/>
            <person name="Walton J.D."/>
            <person name="Blanchette R.A."/>
            <person name="Henrissat B."/>
            <person name="Martin F."/>
            <person name="Cullen D."/>
            <person name="Hibbett D.S."/>
            <person name="Grigoriev I.V."/>
        </authorList>
    </citation>
    <scope>NUCLEOTIDE SEQUENCE [LARGE SCALE GENOMIC DNA]</scope>
    <source>
        <strain evidence="12">MUCL 33604</strain>
    </source>
</reference>
<dbReference type="Proteomes" id="UP000027265">
    <property type="component" value="Unassembled WGS sequence"/>
</dbReference>
<name>A0A067QHK3_9AGAM</name>
<dbReference type="SMART" id="SM00220">
    <property type="entry name" value="S_TKc"/>
    <property type="match status" value="1"/>
</dbReference>
<evidence type="ECO:0000256" key="5">
    <source>
        <dbReference type="ARBA" id="ARBA00022741"/>
    </source>
</evidence>
<keyword evidence="7" id="KW-0067">ATP-binding</keyword>
<dbReference type="OrthoDB" id="413582at2759"/>
<keyword evidence="12" id="KW-1185">Reference proteome</keyword>
<dbReference type="InParanoid" id="A0A067QHK3"/>
<dbReference type="HOGENOM" id="CLU_000288_50_0_1"/>
<comment type="catalytic activity">
    <reaction evidence="9">
        <text>L-seryl-[protein] + ATP = O-phospho-L-seryl-[protein] + ADP + H(+)</text>
        <dbReference type="Rhea" id="RHEA:17989"/>
        <dbReference type="Rhea" id="RHEA-COMP:9863"/>
        <dbReference type="Rhea" id="RHEA-COMP:11604"/>
        <dbReference type="ChEBI" id="CHEBI:15378"/>
        <dbReference type="ChEBI" id="CHEBI:29999"/>
        <dbReference type="ChEBI" id="CHEBI:30616"/>
        <dbReference type="ChEBI" id="CHEBI:83421"/>
        <dbReference type="ChEBI" id="CHEBI:456216"/>
        <dbReference type="EC" id="2.7.11.22"/>
    </reaction>
</comment>
<sequence>MDYDRETVETIHEGPVSMVARARTQTSSTPAWIAIKSATPRREYSQAPHDIIKEIRVLSSISHTNVVEILDHDVPKKHGTSPCRFLMPYVPYRLTDLLASPSFSPHKIISFGPDNPESPQNTRFTILAKSIISQIITGISFLHGSDVAHRDVKPSNVLLTPEGCVKLIDFGIAWKDREDLAIKKNDIWPEHPGQMYFEVGTGPYRAPELLFGPSTYDPFSIDLWSLGTTIAEFFTSLRLVPSEDDSDPDSDSEDEDWPGKAPFIYSGSSALSNTRSQWIRDSLFDSRRGDIGLAWSIFSLRGTPTEDTWPTFSELPDATKVTFKIVPPVDLQPLFPNHPLPEPSHAPSPVMHFPCVEYSLTPFDLIHRFLVYPPSQRLSARDALHHPWFSAGPPLLLLSSLIVNDEPPSSHRHVALWEDKDLGAWMRTYAQPHILNPDPDVAQK</sequence>
<keyword evidence="3" id="KW-0723">Serine/threonine-protein kinase</keyword>
<accession>A0A067QHK3</accession>
<dbReference type="GO" id="GO:0004693">
    <property type="term" value="F:cyclin-dependent protein serine/threonine kinase activity"/>
    <property type="evidence" value="ECO:0007669"/>
    <property type="project" value="UniProtKB-EC"/>
</dbReference>
<evidence type="ECO:0000259" key="10">
    <source>
        <dbReference type="PROSITE" id="PS50011"/>
    </source>
</evidence>
<dbReference type="Gene3D" id="3.30.200.20">
    <property type="entry name" value="Phosphorylase Kinase, domain 1"/>
    <property type="match status" value="1"/>
</dbReference>
<gene>
    <name evidence="11" type="ORF">JAAARDRAFT_362090</name>
</gene>
<dbReference type="PANTHER" id="PTHR24056:SF171">
    <property type="entry name" value="CYCLIN-DEPENDENT KINASE 20"/>
    <property type="match status" value="1"/>
</dbReference>
<dbReference type="GO" id="GO:0005524">
    <property type="term" value="F:ATP binding"/>
    <property type="evidence" value="ECO:0007669"/>
    <property type="project" value="UniProtKB-KW"/>
</dbReference>
<keyword evidence="5" id="KW-0547">Nucleotide-binding</keyword>
<keyword evidence="6" id="KW-0418">Kinase</keyword>
<dbReference type="InterPro" id="IPR050108">
    <property type="entry name" value="CDK"/>
</dbReference>
<comment type="similarity">
    <text evidence="1">Belongs to the protein kinase superfamily. CMGC Ser/Thr protein kinase family. CDC2/CDKX subfamily.</text>
</comment>
<dbReference type="EC" id="2.7.11.22" evidence="2"/>
<organism evidence="11 12">
    <name type="scientific">Jaapia argillacea MUCL 33604</name>
    <dbReference type="NCBI Taxonomy" id="933084"/>
    <lineage>
        <taxon>Eukaryota</taxon>
        <taxon>Fungi</taxon>
        <taxon>Dikarya</taxon>
        <taxon>Basidiomycota</taxon>
        <taxon>Agaricomycotina</taxon>
        <taxon>Agaricomycetes</taxon>
        <taxon>Agaricomycetidae</taxon>
        <taxon>Jaapiales</taxon>
        <taxon>Jaapiaceae</taxon>
        <taxon>Jaapia</taxon>
    </lineage>
</organism>
<evidence type="ECO:0000313" key="11">
    <source>
        <dbReference type="EMBL" id="KDQ62972.1"/>
    </source>
</evidence>
<dbReference type="InterPro" id="IPR008271">
    <property type="entry name" value="Ser/Thr_kinase_AS"/>
</dbReference>
<dbReference type="STRING" id="933084.A0A067QHK3"/>
<evidence type="ECO:0000256" key="6">
    <source>
        <dbReference type="ARBA" id="ARBA00022777"/>
    </source>
</evidence>
<dbReference type="PROSITE" id="PS50011">
    <property type="entry name" value="PROTEIN_KINASE_DOM"/>
    <property type="match status" value="1"/>
</dbReference>
<evidence type="ECO:0000256" key="9">
    <source>
        <dbReference type="ARBA" id="ARBA00048367"/>
    </source>
</evidence>
<dbReference type="AlphaFoldDB" id="A0A067QHK3"/>
<evidence type="ECO:0000256" key="1">
    <source>
        <dbReference type="ARBA" id="ARBA00006485"/>
    </source>
</evidence>
<evidence type="ECO:0000256" key="2">
    <source>
        <dbReference type="ARBA" id="ARBA00012425"/>
    </source>
</evidence>
<evidence type="ECO:0000256" key="4">
    <source>
        <dbReference type="ARBA" id="ARBA00022679"/>
    </source>
</evidence>
<comment type="catalytic activity">
    <reaction evidence="8">
        <text>L-threonyl-[protein] + ATP = O-phospho-L-threonyl-[protein] + ADP + H(+)</text>
        <dbReference type="Rhea" id="RHEA:46608"/>
        <dbReference type="Rhea" id="RHEA-COMP:11060"/>
        <dbReference type="Rhea" id="RHEA-COMP:11605"/>
        <dbReference type="ChEBI" id="CHEBI:15378"/>
        <dbReference type="ChEBI" id="CHEBI:30013"/>
        <dbReference type="ChEBI" id="CHEBI:30616"/>
        <dbReference type="ChEBI" id="CHEBI:61977"/>
        <dbReference type="ChEBI" id="CHEBI:456216"/>
        <dbReference type="EC" id="2.7.11.22"/>
    </reaction>
</comment>
<evidence type="ECO:0000256" key="3">
    <source>
        <dbReference type="ARBA" id="ARBA00022527"/>
    </source>
</evidence>
<feature type="domain" description="Protein kinase" evidence="10">
    <location>
        <begin position="5"/>
        <end position="389"/>
    </location>
</feature>
<evidence type="ECO:0000313" key="12">
    <source>
        <dbReference type="Proteomes" id="UP000027265"/>
    </source>
</evidence>
<proteinExistence type="inferred from homology"/>